<feature type="compositionally biased region" description="Polar residues" evidence="6">
    <location>
        <begin position="396"/>
        <end position="410"/>
    </location>
</feature>
<sequence>MMLNRLSLTKKTILGFASVLLLMVIGSAVSWNALSGATTGFSQYRKLARDSNFCADLQSCMMQTRFAVKNFDIYGRDVDIKKYGDRLGEITQQLADAKSRIERPERREIVDEISALISEYDASFEQVIANRRLRDSEQRDVLDVQGPQISSYMIEIMNSAQVDGDAEAAAAAGEVLNTLMDVRLGVYKYLDSALPEHHQSTTQLLAKMASQLEKLDTEIQDPNRRALLAKSEKSAQLYAAAYATMAEALKSERQLMADSLDVIGPAVAAKATELKGEITGEQDKLGPQLQTANQTALAIVGGVSVVAVVLGVIIATSLSRSIIGPIRKVMTVLNLVAEGDLRQQLQVESQDEIGAMTNSLNTVMKQLRTAMTELATNAGEIARSANEMNETADNMASISDDTKSQSTSAAGASEEMSANVRTIAASANQMSGNLDSVASAVEEMSISVNQIAQNIKQASHVAGEANQLAEGSRRELSELGDAANEIGKVVELIQDIAEQTNLLALNATIEAARAGEAGKGFAVVAEEVKQLARQTANATEGIRTRVNGIQNASNNSVESIEAIRKVVGNLSQISRDVAAAIEQQSTATQEIAKNVAQSSSAARQVSKAVDESATAGEEISRNVVSVDRGAQRVSEDAGRTKTSSNQLAGISQRLQSLVEQFQV</sequence>
<dbReference type="EMBL" id="SJPF01000003">
    <property type="protein sequence ID" value="TWT33295.1"/>
    <property type="molecule type" value="Genomic_DNA"/>
</dbReference>
<evidence type="ECO:0000313" key="13">
    <source>
        <dbReference type="Proteomes" id="UP000318878"/>
    </source>
</evidence>
<evidence type="ECO:0000256" key="5">
    <source>
        <dbReference type="PROSITE-ProRule" id="PRU00284"/>
    </source>
</evidence>
<gene>
    <name evidence="12" type="primary">mcpS_2</name>
    <name evidence="12" type="ORF">Enr8_31200</name>
</gene>
<dbReference type="PANTHER" id="PTHR32089">
    <property type="entry name" value="METHYL-ACCEPTING CHEMOTAXIS PROTEIN MCPB"/>
    <property type="match status" value="1"/>
</dbReference>
<dbReference type="InterPro" id="IPR000727">
    <property type="entry name" value="T_SNARE_dom"/>
</dbReference>
<dbReference type="PROSITE" id="PS50111">
    <property type="entry name" value="CHEMOTAXIS_TRANSDUC_2"/>
    <property type="match status" value="1"/>
</dbReference>
<dbReference type="SMART" id="SM00304">
    <property type="entry name" value="HAMP"/>
    <property type="match status" value="2"/>
</dbReference>
<dbReference type="Pfam" id="PF00672">
    <property type="entry name" value="HAMP"/>
    <property type="match status" value="1"/>
</dbReference>
<feature type="domain" description="Methyl-accepting transducer" evidence="8">
    <location>
        <begin position="377"/>
        <end position="627"/>
    </location>
</feature>
<evidence type="ECO:0000256" key="1">
    <source>
        <dbReference type="ARBA" id="ARBA00004429"/>
    </source>
</evidence>
<dbReference type="PANTHER" id="PTHR32089:SF112">
    <property type="entry name" value="LYSOZYME-LIKE PROTEIN-RELATED"/>
    <property type="match status" value="1"/>
</dbReference>
<dbReference type="GO" id="GO:0005886">
    <property type="term" value="C:plasma membrane"/>
    <property type="evidence" value="ECO:0007669"/>
    <property type="project" value="UniProtKB-SubCell"/>
</dbReference>
<dbReference type="AlphaFoldDB" id="A0A5C5V6D2"/>
<keyword evidence="3 5" id="KW-0807">Transducer</keyword>
<dbReference type="GO" id="GO:0007165">
    <property type="term" value="P:signal transduction"/>
    <property type="evidence" value="ECO:0007669"/>
    <property type="project" value="UniProtKB-KW"/>
</dbReference>
<accession>A0A5C5V6D2</accession>
<dbReference type="Pfam" id="PF00015">
    <property type="entry name" value="MCPsignal"/>
    <property type="match status" value="1"/>
</dbReference>
<feature type="domain" description="T-SNARE coiled-coil homology" evidence="9">
    <location>
        <begin position="550"/>
        <end position="612"/>
    </location>
</feature>
<feature type="domain" description="HBM" evidence="11">
    <location>
        <begin position="46"/>
        <end position="286"/>
    </location>
</feature>
<feature type="domain" description="HAMP" evidence="10">
    <location>
        <begin position="320"/>
        <end position="372"/>
    </location>
</feature>
<feature type="transmembrane region" description="Helical" evidence="7">
    <location>
        <begin position="296"/>
        <end position="318"/>
    </location>
</feature>
<dbReference type="InterPro" id="IPR003660">
    <property type="entry name" value="HAMP_dom"/>
</dbReference>
<dbReference type="InterPro" id="IPR004089">
    <property type="entry name" value="MCPsignal_dom"/>
</dbReference>
<keyword evidence="7" id="KW-0812">Transmembrane</keyword>
<dbReference type="InterPro" id="IPR032255">
    <property type="entry name" value="HBM"/>
</dbReference>
<keyword evidence="7" id="KW-1133">Transmembrane helix</keyword>
<name>A0A5C5V6D2_9BACT</name>
<keyword evidence="7" id="KW-0472">Membrane</keyword>
<dbReference type="CDD" id="cd06225">
    <property type="entry name" value="HAMP"/>
    <property type="match status" value="1"/>
</dbReference>
<keyword evidence="2" id="KW-1003">Cell membrane</keyword>
<evidence type="ECO:0000313" key="12">
    <source>
        <dbReference type="EMBL" id="TWT33295.1"/>
    </source>
</evidence>
<comment type="caution">
    <text evidence="12">The sequence shown here is derived from an EMBL/GenBank/DDBJ whole genome shotgun (WGS) entry which is preliminary data.</text>
</comment>
<evidence type="ECO:0000259" key="11">
    <source>
        <dbReference type="PROSITE" id="PS51753"/>
    </source>
</evidence>
<keyword evidence="13" id="KW-1185">Reference proteome</keyword>
<dbReference type="OrthoDB" id="2489132at2"/>
<reference evidence="12 13" key="1">
    <citation type="submission" date="2019-02" db="EMBL/GenBank/DDBJ databases">
        <title>Deep-cultivation of Planctomycetes and their phenomic and genomic characterization uncovers novel biology.</title>
        <authorList>
            <person name="Wiegand S."/>
            <person name="Jogler M."/>
            <person name="Boedeker C."/>
            <person name="Pinto D."/>
            <person name="Vollmers J."/>
            <person name="Rivas-Marin E."/>
            <person name="Kohn T."/>
            <person name="Peeters S.H."/>
            <person name="Heuer A."/>
            <person name="Rast P."/>
            <person name="Oberbeckmann S."/>
            <person name="Bunk B."/>
            <person name="Jeske O."/>
            <person name="Meyerdierks A."/>
            <person name="Storesund J.E."/>
            <person name="Kallscheuer N."/>
            <person name="Luecker S."/>
            <person name="Lage O.M."/>
            <person name="Pohl T."/>
            <person name="Merkel B.J."/>
            <person name="Hornburger P."/>
            <person name="Mueller R.-W."/>
            <person name="Bruemmer F."/>
            <person name="Labrenz M."/>
            <person name="Spormann A.M."/>
            <person name="Op Den Camp H."/>
            <person name="Overmann J."/>
            <person name="Amann R."/>
            <person name="Jetten M.S.M."/>
            <person name="Mascher T."/>
            <person name="Medema M.H."/>
            <person name="Devos D.P."/>
            <person name="Kaster A.-K."/>
            <person name="Ovreas L."/>
            <person name="Rohde M."/>
            <person name="Galperin M.Y."/>
            <person name="Jogler C."/>
        </authorList>
    </citation>
    <scope>NUCLEOTIDE SEQUENCE [LARGE SCALE GENOMIC DNA]</scope>
    <source>
        <strain evidence="12 13">Enr8</strain>
    </source>
</reference>
<comment type="subcellular location">
    <subcellularLocation>
        <location evidence="1">Cell inner membrane</location>
        <topology evidence="1">Multi-pass membrane protein</topology>
    </subcellularLocation>
</comment>
<dbReference type="PROSITE" id="PS51753">
    <property type="entry name" value="HBM"/>
    <property type="match status" value="1"/>
</dbReference>
<feature type="region of interest" description="Disordered" evidence="6">
    <location>
        <begin position="396"/>
        <end position="415"/>
    </location>
</feature>
<evidence type="ECO:0000256" key="7">
    <source>
        <dbReference type="SAM" id="Phobius"/>
    </source>
</evidence>
<evidence type="ECO:0000256" key="6">
    <source>
        <dbReference type="SAM" id="MobiDB-lite"/>
    </source>
</evidence>
<protein>
    <submittedName>
        <fullName evidence="12">Methyl-accepting chemotaxis protein McpS</fullName>
    </submittedName>
</protein>
<evidence type="ECO:0000259" key="8">
    <source>
        <dbReference type="PROSITE" id="PS50111"/>
    </source>
</evidence>
<dbReference type="PROSITE" id="PS50192">
    <property type="entry name" value="T_SNARE"/>
    <property type="match status" value="1"/>
</dbReference>
<evidence type="ECO:0000256" key="3">
    <source>
        <dbReference type="ARBA" id="ARBA00023224"/>
    </source>
</evidence>
<dbReference type="Gene3D" id="1.10.287.950">
    <property type="entry name" value="Methyl-accepting chemotaxis protein"/>
    <property type="match status" value="1"/>
</dbReference>
<dbReference type="SMART" id="SM00283">
    <property type="entry name" value="MA"/>
    <property type="match status" value="1"/>
</dbReference>
<dbReference type="PROSITE" id="PS50885">
    <property type="entry name" value="HAMP"/>
    <property type="match status" value="1"/>
</dbReference>
<evidence type="ECO:0000256" key="4">
    <source>
        <dbReference type="ARBA" id="ARBA00029447"/>
    </source>
</evidence>
<comment type="similarity">
    <text evidence="4">Belongs to the methyl-accepting chemotaxis (MCP) protein family.</text>
</comment>
<evidence type="ECO:0000259" key="10">
    <source>
        <dbReference type="PROSITE" id="PS50885"/>
    </source>
</evidence>
<organism evidence="12 13">
    <name type="scientific">Blastopirellula retiformator</name>
    <dbReference type="NCBI Taxonomy" id="2527970"/>
    <lineage>
        <taxon>Bacteria</taxon>
        <taxon>Pseudomonadati</taxon>
        <taxon>Planctomycetota</taxon>
        <taxon>Planctomycetia</taxon>
        <taxon>Pirellulales</taxon>
        <taxon>Pirellulaceae</taxon>
        <taxon>Blastopirellula</taxon>
    </lineage>
</organism>
<dbReference type="SUPFAM" id="SSF58104">
    <property type="entry name" value="Methyl-accepting chemotaxis protein (MCP) signaling domain"/>
    <property type="match status" value="1"/>
</dbReference>
<dbReference type="SMART" id="SM01358">
    <property type="entry name" value="HBM"/>
    <property type="match status" value="1"/>
</dbReference>
<evidence type="ECO:0000259" key="9">
    <source>
        <dbReference type="PROSITE" id="PS50192"/>
    </source>
</evidence>
<dbReference type="Gene3D" id="6.10.340.10">
    <property type="match status" value="1"/>
</dbReference>
<evidence type="ECO:0000256" key="2">
    <source>
        <dbReference type="ARBA" id="ARBA00022519"/>
    </source>
</evidence>
<proteinExistence type="inferred from homology"/>
<dbReference type="Proteomes" id="UP000318878">
    <property type="component" value="Unassembled WGS sequence"/>
</dbReference>
<keyword evidence="2" id="KW-0997">Cell inner membrane</keyword>